<gene>
    <name evidence="1" type="ORF">M422DRAFT_51335</name>
</gene>
<reference evidence="1 2" key="1">
    <citation type="submission" date="2014-06" db="EMBL/GenBank/DDBJ databases">
        <title>Evolutionary Origins and Diversification of the Mycorrhizal Mutualists.</title>
        <authorList>
            <consortium name="DOE Joint Genome Institute"/>
            <consortium name="Mycorrhizal Genomics Consortium"/>
            <person name="Kohler A."/>
            <person name="Kuo A."/>
            <person name="Nagy L.G."/>
            <person name="Floudas D."/>
            <person name="Copeland A."/>
            <person name="Barry K.W."/>
            <person name="Cichocki N."/>
            <person name="Veneault-Fourrey C."/>
            <person name="LaButti K."/>
            <person name="Lindquist E.A."/>
            <person name="Lipzen A."/>
            <person name="Lundell T."/>
            <person name="Morin E."/>
            <person name="Murat C."/>
            <person name="Riley R."/>
            <person name="Ohm R."/>
            <person name="Sun H."/>
            <person name="Tunlid A."/>
            <person name="Henrissat B."/>
            <person name="Grigoriev I.V."/>
            <person name="Hibbett D.S."/>
            <person name="Martin F."/>
        </authorList>
    </citation>
    <scope>NUCLEOTIDE SEQUENCE [LARGE SCALE GENOMIC DNA]</scope>
    <source>
        <strain evidence="1 2">SS14</strain>
    </source>
</reference>
<dbReference type="AlphaFoldDB" id="A0A0C9V208"/>
<dbReference type="EMBL" id="KN837185">
    <property type="protein sequence ID" value="KIJ35712.1"/>
    <property type="molecule type" value="Genomic_DNA"/>
</dbReference>
<proteinExistence type="predicted"/>
<accession>A0A0C9V208</accession>
<evidence type="ECO:0000313" key="1">
    <source>
        <dbReference type="EMBL" id="KIJ35712.1"/>
    </source>
</evidence>
<dbReference type="HOGENOM" id="CLU_2198651_0_0_1"/>
<sequence length="108" mass="11881">MALLARALPICRRQSSRSMPKLPGMISSHEHAKGISPFAIMRVQTLASSSASPGTRRVQDAYAAHVFLKQDVVLSPMPYDPSGSSIPQRSATMRSRSLIKLDYTCIMY</sequence>
<dbReference type="Proteomes" id="UP000054279">
    <property type="component" value="Unassembled WGS sequence"/>
</dbReference>
<evidence type="ECO:0000313" key="2">
    <source>
        <dbReference type="Proteomes" id="UP000054279"/>
    </source>
</evidence>
<protein>
    <submittedName>
        <fullName evidence="1">Uncharacterized protein</fullName>
    </submittedName>
</protein>
<keyword evidence="2" id="KW-1185">Reference proteome</keyword>
<name>A0A0C9V208_SPHS4</name>
<organism evidence="1 2">
    <name type="scientific">Sphaerobolus stellatus (strain SS14)</name>
    <dbReference type="NCBI Taxonomy" id="990650"/>
    <lineage>
        <taxon>Eukaryota</taxon>
        <taxon>Fungi</taxon>
        <taxon>Dikarya</taxon>
        <taxon>Basidiomycota</taxon>
        <taxon>Agaricomycotina</taxon>
        <taxon>Agaricomycetes</taxon>
        <taxon>Phallomycetidae</taxon>
        <taxon>Geastrales</taxon>
        <taxon>Sphaerobolaceae</taxon>
        <taxon>Sphaerobolus</taxon>
    </lineage>
</organism>